<evidence type="ECO:0000313" key="4">
    <source>
        <dbReference type="Proteomes" id="UP000192042"/>
    </source>
</evidence>
<gene>
    <name evidence="3" type="ORF">NSJP_0352</name>
</gene>
<protein>
    <recommendedName>
        <fullName evidence="5">IPT/TIG domain-containing protein</fullName>
    </recommendedName>
</protein>
<evidence type="ECO:0000256" key="1">
    <source>
        <dbReference type="SAM" id="MobiDB-lite"/>
    </source>
</evidence>
<sequence length="551" mass="59403">MQRSCGRGLRRTGWNCGLFVLVGMLTACSSTENASPTSEGGVESRGVGQMQQPVKPGVPVQPGGAGQSNVQIPTFPQNFQVQGPESDSFGFAVTQPGPIVIDVQGQGAPVLVTLQSPGGQPITQQATGNVRMSYNVTPQDVQRSVLWMVQIRLAQPMPPQQGGRAAGTVNVQYPLPNPSQVQSAMTAQQRAVQQQAAQQQAQEQQMAAQGSAQFEQAFQQHKSQFLQQQAGRRAALIAQIQPVLNQLQSRQGGQIRPRGVEGDSPDIPAEPTDEIGTRALKQPGAPLMQAPGGVRPPTMAAMEEPVSSQQALGAAGSGPPPQQVMQNPTITSLSVGGLGQPGDQVIVNGSGFGTNQGEVHFILGPNKDVTYTGQVWWYDNQILVHVPQEDGLRAYNGFVYVVRNPDKGKSSLTPFHFEPTVDFRTIIYTADRRIGQPGKDFKIVGGNSNLGHQQIGHGNPNPFIGYKGNDEFFTNARLANDWVLDEVFLTPTFFKRGGAYFQEKKLGTNWPYFNVRFWVDGCFGDTESFANYIFLVSIRGPKGVADGLVVP</sequence>
<evidence type="ECO:0000313" key="3">
    <source>
        <dbReference type="EMBL" id="SLM46524.1"/>
    </source>
</evidence>
<feature type="compositionally biased region" description="Low complexity" evidence="1">
    <location>
        <begin position="46"/>
        <end position="62"/>
    </location>
</feature>
<keyword evidence="2" id="KW-0732">Signal</keyword>
<dbReference type="AlphaFoldDB" id="A0A1W1I0K8"/>
<dbReference type="InterPro" id="IPR014756">
    <property type="entry name" value="Ig_E-set"/>
</dbReference>
<keyword evidence="4" id="KW-1185">Reference proteome</keyword>
<name>A0A1W1I0K8_9BACT</name>
<accession>A0A1W1I0K8</accession>
<feature type="region of interest" description="Disordered" evidence="1">
    <location>
        <begin position="30"/>
        <end position="67"/>
    </location>
</feature>
<feature type="chain" id="PRO_5012461454" description="IPT/TIG domain-containing protein" evidence="2">
    <location>
        <begin position="35"/>
        <end position="551"/>
    </location>
</feature>
<evidence type="ECO:0008006" key="5">
    <source>
        <dbReference type="Google" id="ProtNLM"/>
    </source>
</evidence>
<dbReference type="Gene3D" id="2.60.40.10">
    <property type="entry name" value="Immunoglobulins"/>
    <property type="match status" value="1"/>
</dbReference>
<dbReference type="SUPFAM" id="SSF81296">
    <property type="entry name" value="E set domains"/>
    <property type="match status" value="1"/>
</dbReference>
<evidence type="ECO:0000256" key="2">
    <source>
        <dbReference type="SAM" id="SignalP"/>
    </source>
</evidence>
<dbReference type="InterPro" id="IPR013783">
    <property type="entry name" value="Ig-like_fold"/>
</dbReference>
<proteinExistence type="predicted"/>
<feature type="signal peptide" evidence="2">
    <location>
        <begin position="1"/>
        <end position="34"/>
    </location>
</feature>
<dbReference type="EMBL" id="LT828648">
    <property type="protein sequence ID" value="SLM46524.1"/>
    <property type="molecule type" value="Genomic_DNA"/>
</dbReference>
<reference evidence="3 4" key="1">
    <citation type="submission" date="2017-03" db="EMBL/GenBank/DDBJ databases">
        <authorList>
            <person name="Afonso C.L."/>
            <person name="Miller P.J."/>
            <person name="Scott M.A."/>
            <person name="Spackman E."/>
            <person name="Goraichik I."/>
            <person name="Dimitrov K.M."/>
            <person name="Suarez D.L."/>
            <person name="Swayne D.E."/>
        </authorList>
    </citation>
    <scope>NUCLEOTIDE SEQUENCE [LARGE SCALE GENOMIC DNA]</scope>
    <source>
        <strain evidence="3">Genome sequencing of Nitrospira japonica strain NJ11</strain>
    </source>
</reference>
<dbReference type="PROSITE" id="PS51257">
    <property type="entry name" value="PROKAR_LIPOPROTEIN"/>
    <property type="match status" value="1"/>
</dbReference>
<dbReference type="Proteomes" id="UP000192042">
    <property type="component" value="Chromosome I"/>
</dbReference>
<dbReference type="KEGG" id="nja:NSJP_0352"/>
<dbReference type="STRING" id="1325564.NSJP_0352"/>
<feature type="region of interest" description="Disordered" evidence="1">
    <location>
        <begin position="248"/>
        <end position="324"/>
    </location>
</feature>
<organism evidence="3 4">
    <name type="scientific">Nitrospira japonica</name>
    <dbReference type="NCBI Taxonomy" id="1325564"/>
    <lineage>
        <taxon>Bacteria</taxon>
        <taxon>Pseudomonadati</taxon>
        <taxon>Nitrospirota</taxon>
        <taxon>Nitrospiria</taxon>
        <taxon>Nitrospirales</taxon>
        <taxon>Nitrospiraceae</taxon>
        <taxon>Nitrospira</taxon>
    </lineage>
</organism>